<sequence>MHHLTLVIKSAHHFRIHYERDVLRKFQLKTQHLRTLIDEIVEPSDPSAIAMKHVESDLLAPNPQSLVRRKMRHVSQRILEALKVLHEDGYMLTDIKVYNVLLADLESTVQITSSFCRDRVGIVPLECELKILSRYQTYFGPYPLSYADLTDQETLDILSLIMDDVPPVKFQQEITTEDKELILKIMKPDPRDRPAAK</sequence>
<evidence type="ECO:0000313" key="2">
    <source>
        <dbReference type="Proteomes" id="UP000325579"/>
    </source>
</evidence>
<evidence type="ECO:0008006" key="3">
    <source>
        <dbReference type="Google" id="ProtNLM"/>
    </source>
</evidence>
<dbReference type="Proteomes" id="UP000325579">
    <property type="component" value="Unassembled WGS sequence"/>
</dbReference>
<evidence type="ECO:0000313" key="1">
    <source>
        <dbReference type="EMBL" id="KAE8398628.1"/>
    </source>
</evidence>
<dbReference type="Gene3D" id="1.10.510.10">
    <property type="entry name" value="Transferase(Phosphotransferase) domain 1"/>
    <property type="match status" value="1"/>
</dbReference>
<dbReference type="EMBL" id="ML736852">
    <property type="protein sequence ID" value="KAE8398628.1"/>
    <property type="molecule type" value="Genomic_DNA"/>
</dbReference>
<keyword evidence="2" id="KW-1185">Reference proteome</keyword>
<gene>
    <name evidence="1" type="ORF">BDV37DRAFT_275923</name>
</gene>
<proteinExistence type="predicted"/>
<dbReference type="Gene3D" id="3.30.200.20">
    <property type="entry name" value="Phosphorylase Kinase, domain 1"/>
    <property type="match status" value="1"/>
</dbReference>
<accession>A0A5N7CYK5</accession>
<dbReference type="GeneID" id="43670167"/>
<organism evidence="1 2">
    <name type="scientific">Aspergillus pseudonomiae</name>
    <dbReference type="NCBI Taxonomy" id="1506151"/>
    <lineage>
        <taxon>Eukaryota</taxon>
        <taxon>Fungi</taxon>
        <taxon>Dikarya</taxon>
        <taxon>Ascomycota</taxon>
        <taxon>Pezizomycotina</taxon>
        <taxon>Eurotiomycetes</taxon>
        <taxon>Eurotiomycetidae</taxon>
        <taxon>Eurotiales</taxon>
        <taxon>Aspergillaceae</taxon>
        <taxon>Aspergillus</taxon>
        <taxon>Aspergillus subgen. Circumdati</taxon>
    </lineage>
</organism>
<dbReference type="SUPFAM" id="SSF56112">
    <property type="entry name" value="Protein kinase-like (PK-like)"/>
    <property type="match status" value="1"/>
</dbReference>
<protein>
    <recommendedName>
        <fullName evidence="3">Protein kinase domain-containing protein</fullName>
    </recommendedName>
</protein>
<dbReference type="AlphaFoldDB" id="A0A5N7CYK5"/>
<reference evidence="1 2" key="1">
    <citation type="submission" date="2019-04" db="EMBL/GenBank/DDBJ databases">
        <authorList>
            <consortium name="DOE Joint Genome Institute"/>
            <person name="Mondo S."/>
            <person name="Kjaerbolling I."/>
            <person name="Vesth T."/>
            <person name="Frisvad J.C."/>
            <person name="Nybo J.L."/>
            <person name="Theobald S."/>
            <person name="Kildgaard S."/>
            <person name="Isbrandt T."/>
            <person name="Kuo A."/>
            <person name="Sato A."/>
            <person name="Lyhne E.K."/>
            <person name="Kogle M.E."/>
            <person name="Wiebenga A."/>
            <person name="Kun R.S."/>
            <person name="Lubbers R.J."/>
            <person name="Makela M.R."/>
            <person name="Barry K."/>
            <person name="Chovatia M."/>
            <person name="Clum A."/>
            <person name="Daum C."/>
            <person name="Haridas S."/>
            <person name="He G."/>
            <person name="LaButti K."/>
            <person name="Lipzen A."/>
            <person name="Riley R."/>
            <person name="Salamov A."/>
            <person name="Simmons B.A."/>
            <person name="Magnuson J.K."/>
            <person name="Henrissat B."/>
            <person name="Mortensen U.H."/>
            <person name="Larsen T.O."/>
            <person name="Devries R.P."/>
            <person name="Grigoriev I.V."/>
            <person name="Machida M."/>
            <person name="Baker S.E."/>
            <person name="Andersen M.R."/>
            <person name="Cantor M.N."/>
            <person name="Hua S.X."/>
        </authorList>
    </citation>
    <scope>NUCLEOTIDE SEQUENCE [LARGE SCALE GENOMIC DNA]</scope>
    <source>
        <strain evidence="1 2">CBS 119388</strain>
    </source>
</reference>
<dbReference type="RefSeq" id="XP_031935947.1">
    <property type="nucleotide sequence ID" value="XM_032085476.1"/>
</dbReference>
<name>A0A5N7CYK5_9EURO</name>
<dbReference type="OrthoDB" id="5979581at2759"/>
<dbReference type="InterPro" id="IPR011009">
    <property type="entry name" value="Kinase-like_dom_sf"/>
</dbReference>